<dbReference type="InterPro" id="IPR050739">
    <property type="entry name" value="MFP"/>
</dbReference>
<protein>
    <submittedName>
        <fullName evidence="3">HlyD family secretion protein</fullName>
    </submittedName>
</protein>
<keyword evidence="2" id="KW-0812">Transmembrane</keyword>
<evidence type="ECO:0000256" key="2">
    <source>
        <dbReference type="SAM" id="Phobius"/>
    </source>
</evidence>
<accession>A0ABV5F2R4</accession>
<comment type="caution">
    <text evidence="3">The sequence shown here is derived from an EMBL/GenBank/DDBJ whole genome shotgun (WGS) entry which is preliminary data.</text>
</comment>
<feature type="coiled-coil region" evidence="1">
    <location>
        <begin position="206"/>
        <end position="233"/>
    </location>
</feature>
<evidence type="ECO:0000256" key="1">
    <source>
        <dbReference type="SAM" id="Coils"/>
    </source>
</evidence>
<dbReference type="PANTHER" id="PTHR30386">
    <property type="entry name" value="MEMBRANE FUSION SUBUNIT OF EMRAB-TOLC MULTIDRUG EFFLUX PUMP"/>
    <property type="match status" value="1"/>
</dbReference>
<dbReference type="RefSeq" id="WP_382382931.1">
    <property type="nucleotide sequence ID" value="NZ_JBHMEZ010000012.1"/>
</dbReference>
<keyword evidence="4" id="KW-1185">Reference proteome</keyword>
<proteinExistence type="predicted"/>
<dbReference type="EMBL" id="JBHMEZ010000012">
    <property type="protein sequence ID" value="MFB9053690.1"/>
    <property type="molecule type" value="Genomic_DNA"/>
</dbReference>
<dbReference type="InterPro" id="IPR011053">
    <property type="entry name" value="Single_hybrid_motif"/>
</dbReference>
<evidence type="ECO:0000313" key="4">
    <source>
        <dbReference type="Proteomes" id="UP001589605"/>
    </source>
</evidence>
<keyword evidence="2" id="KW-0472">Membrane</keyword>
<dbReference type="SUPFAM" id="SSF51230">
    <property type="entry name" value="Single hybrid motif"/>
    <property type="match status" value="1"/>
</dbReference>
<organism evidence="3 4">
    <name type="scientific">Formosa undariae</name>
    <dbReference type="NCBI Taxonomy" id="1325436"/>
    <lineage>
        <taxon>Bacteria</taxon>
        <taxon>Pseudomonadati</taxon>
        <taxon>Bacteroidota</taxon>
        <taxon>Flavobacteriia</taxon>
        <taxon>Flavobacteriales</taxon>
        <taxon>Flavobacteriaceae</taxon>
        <taxon>Formosa</taxon>
    </lineage>
</organism>
<keyword evidence="2" id="KW-1133">Transmembrane helix</keyword>
<dbReference type="SUPFAM" id="SSF111369">
    <property type="entry name" value="HlyD-like secretion proteins"/>
    <property type="match status" value="1"/>
</dbReference>
<gene>
    <name evidence="3" type="ORF">ACFFVB_11445</name>
</gene>
<reference evidence="3 4" key="1">
    <citation type="submission" date="2024-09" db="EMBL/GenBank/DDBJ databases">
        <authorList>
            <person name="Sun Q."/>
            <person name="Mori K."/>
        </authorList>
    </citation>
    <scope>NUCLEOTIDE SEQUENCE [LARGE SCALE GENOMIC DNA]</scope>
    <source>
        <strain evidence="3 4">CECT 8286</strain>
    </source>
</reference>
<name>A0ABV5F2R4_9FLAO</name>
<evidence type="ECO:0000313" key="3">
    <source>
        <dbReference type="EMBL" id="MFB9053690.1"/>
    </source>
</evidence>
<dbReference type="PANTHER" id="PTHR30386:SF18">
    <property type="entry name" value="INNER MEMBRANE PROTEIN YIAV-RELATED"/>
    <property type="match status" value="1"/>
</dbReference>
<sequence>MLNISKNQLNKKVSLEQFKAYKKAFSAKDSKVFNKLLTIFSIIIIIALFLPWTQNVRGRGFVTTLTPDQRPQTIQSPIPGRIEKWHVTEGQFVKKGDTILHISEIKNEYQDPNLVARTNVQRDAKSKSVLSYIEKVSALEGQIVALKNEEQLKLSQAKNKLEQAHFKVVSDSMDLEAIKSNLKITEGQFIRTQTLQDEGLKSVKDVEVTRVKLQESQAKLIAAENKLLTSENNIINARIEISRIGAEYADKIAKANSDKFTAETNRYDAEAQVSKLESQSTNYQMRSDMYFIKAPQDGYITKAIKGGIGETFKEGEQIVGIMPANYQHAVETYINPIDLPLLHISDEVRIQFDGWPSIFFSGWPNTSHGTFAGKVVAIESFISPNGKFRVLIAPFSEETPWPEKVSVGSGANTFALLEDVPIWFELWRNLNGFPPNYYQPEETGNTKGSKK</sequence>
<dbReference type="Gene3D" id="2.40.50.100">
    <property type="match status" value="1"/>
</dbReference>
<feature type="transmembrane region" description="Helical" evidence="2">
    <location>
        <begin position="32"/>
        <end position="52"/>
    </location>
</feature>
<keyword evidence="1" id="KW-0175">Coiled coil</keyword>
<dbReference type="Proteomes" id="UP001589605">
    <property type="component" value="Unassembled WGS sequence"/>
</dbReference>